<dbReference type="STRING" id="632955.GCA_000829675_03120"/>
<evidence type="ECO:0000313" key="8">
    <source>
        <dbReference type="EMBL" id="EPF80587.1"/>
    </source>
</evidence>
<dbReference type="InterPro" id="IPR017941">
    <property type="entry name" value="Rieske_2Fe-2S"/>
</dbReference>
<dbReference type="GO" id="GO:0051537">
    <property type="term" value="F:2 iron, 2 sulfur cluster binding"/>
    <property type="evidence" value="ECO:0007669"/>
    <property type="project" value="UniProtKB-KW"/>
</dbReference>
<dbReference type="PANTHER" id="PTHR21496">
    <property type="entry name" value="FERREDOXIN-RELATED"/>
    <property type="match status" value="1"/>
</dbReference>
<dbReference type="AlphaFoldDB" id="S3NLL1"/>
<evidence type="ECO:0000256" key="3">
    <source>
        <dbReference type="ARBA" id="ARBA00023004"/>
    </source>
</evidence>
<name>S3NLL1_9GAMM</name>
<keyword evidence="8" id="KW-0223">Dioxygenase</keyword>
<evidence type="ECO:0000256" key="1">
    <source>
        <dbReference type="ARBA" id="ARBA00022714"/>
    </source>
</evidence>
<comment type="similarity">
    <text evidence="6">Belongs to the bacterial ring-hydroxylating dioxygenase ferredoxin component family.</text>
</comment>
<dbReference type="PROSITE" id="PS51296">
    <property type="entry name" value="RIESKE"/>
    <property type="match status" value="1"/>
</dbReference>
<dbReference type="PATRIC" id="fig|421052.3.peg.328"/>
<dbReference type="eggNOG" id="COG2146">
    <property type="taxonomic scope" value="Bacteria"/>
</dbReference>
<comment type="cofactor">
    <cofactor evidence="5">
        <name>[2Fe-2S] cluster</name>
        <dbReference type="ChEBI" id="CHEBI:190135"/>
    </cofactor>
</comment>
<evidence type="ECO:0000256" key="2">
    <source>
        <dbReference type="ARBA" id="ARBA00022723"/>
    </source>
</evidence>
<dbReference type="HOGENOM" id="CLU_055690_5_0_6"/>
<sequence length="110" mass="12250">MSFRFLVPSEKVPVVDGRSLLFVEGKTIALFNIASVFYAFEDSCPHQGASMWSGKLEGQILQCCAHGLRFDLATGYLLHSTQMKLSTYLVEVQGEQVFIVLNRGEQYAAL</sequence>
<proteinExistence type="inferred from homology"/>
<evidence type="ECO:0000259" key="7">
    <source>
        <dbReference type="PROSITE" id="PS51296"/>
    </source>
</evidence>
<keyword evidence="9" id="KW-1185">Reference proteome</keyword>
<feature type="domain" description="Rieske" evidence="7">
    <location>
        <begin position="4"/>
        <end position="99"/>
    </location>
</feature>
<dbReference type="Proteomes" id="UP000014568">
    <property type="component" value="Unassembled WGS sequence"/>
</dbReference>
<keyword evidence="8" id="KW-0560">Oxidoreductase</keyword>
<dbReference type="GO" id="GO:0046872">
    <property type="term" value="F:metal ion binding"/>
    <property type="evidence" value="ECO:0007669"/>
    <property type="project" value="UniProtKB-KW"/>
</dbReference>
<gene>
    <name evidence="8" type="ORF">F945_00328</name>
</gene>
<dbReference type="GO" id="GO:0051213">
    <property type="term" value="F:dioxygenase activity"/>
    <property type="evidence" value="ECO:0007669"/>
    <property type="project" value="UniProtKB-KW"/>
</dbReference>
<dbReference type="EMBL" id="ATGI01000003">
    <property type="protein sequence ID" value="EPF80587.1"/>
    <property type="molecule type" value="Genomic_DNA"/>
</dbReference>
<evidence type="ECO:0000256" key="5">
    <source>
        <dbReference type="ARBA" id="ARBA00034078"/>
    </source>
</evidence>
<dbReference type="RefSeq" id="WP_016654776.1">
    <property type="nucleotide sequence ID" value="NZ_KE340348.1"/>
</dbReference>
<protein>
    <submittedName>
        <fullName evidence="8">Dioxygenase ferredoxin subunit</fullName>
    </submittedName>
</protein>
<keyword evidence="4" id="KW-0411">Iron-sulfur</keyword>
<evidence type="ECO:0000313" key="9">
    <source>
        <dbReference type="Proteomes" id="UP000014568"/>
    </source>
</evidence>
<dbReference type="PANTHER" id="PTHR21496:SF0">
    <property type="entry name" value="RIESKE DOMAIN-CONTAINING PROTEIN"/>
    <property type="match status" value="1"/>
</dbReference>
<reference evidence="8 9" key="1">
    <citation type="submission" date="2013-06" db="EMBL/GenBank/DDBJ databases">
        <title>The Genome Sequence of Acinetobacter rudis CIP 110305.</title>
        <authorList>
            <consortium name="The Broad Institute Genome Sequencing Platform"/>
            <consortium name="The Broad Institute Genome Sequencing Center for Infectious Disease"/>
            <person name="Cerqueira G."/>
            <person name="Feldgarden M."/>
            <person name="Courvalin P."/>
            <person name="Perichon B."/>
            <person name="Grillot-Courvalin C."/>
            <person name="Clermont D."/>
            <person name="Rocha E."/>
            <person name="Yoon E.-J."/>
            <person name="Nemec A."/>
            <person name="Young S.K."/>
            <person name="Zeng Q."/>
            <person name="Gargeya S."/>
            <person name="Fitzgerald M."/>
            <person name="Abouelleil A."/>
            <person name="Alvarado L."/>
            <person name="Berlin A.M."/>
            <person name="Chapman S.B."/>
            <person name="Dewar J."/>
            <person name="Goldberg J."/>
            <person name="Griggs A."/>
            <person name="Gujja S."/>
            <person name="Hansen M."/>
            <person name="Howarth C."/>
            <person name="Imamovic A."/>
            <person name="Larimer J."/>
            <person name="McCowan C."/>
            <person name="Murphy C."/>
            <person name="Pearson M."/>
            <person name="Priest M."/>
            <person name="Roberts A."/>
            <person name="Saif S."/>
            <person name="Shea T."/>
            <person name="Sykes S."/>
            <person name="Wortman J."/>
            <person name="Nusbaum C."/>
            <person name="Birren B."/>
        </authorList>
    </citation>
    <scope>NUCLEOTIDE SEQUENCE [LARGE SCALE GENOMIC DNA]</scope>
    <source>
        <strain evidence="8 9">CIP 110305</strain>
    </source>
</reference>
<dbReference type="OrthoDB" id="9800167at2"/>
<evidence type="ECO:0000256" key="4">
    <source>
        <dbReference type="ARBA" id="ARBA00023014"/>
    </source>
</evidence>
<comment type="caution">
    <text evidence="8">The sequence shown here is derived from an EMBL/GenBank/DDBJ whole genome shotgun (WGS) entry which is preliminary data.</text>
</comment>
<keyword evidence="3" id="KW-0408">Iron</keyword>
<organism evidence="8 9">
    <name type="scientific">Acinetobacter rudis CIP 110305</name>
    <dbReference type="NCBI Taxonomy" id="421052"/>
    <lineage>
        <taxon>Bacteria</taxon>
        <taxon>Pseudomonadati</taxon>
        <taxon>Pseudomonadota</taxon>
        <taxon>Gammaproteobacteria</taxon>
        <taxon>Moraxellales</taxon>
        <taxon>Moraxellaceae</taxon>
        <taxon>Acinetobacter</taxon>
    </lineage>
</organism>
<dbReference type="Gene3D" id="2.102.10.10">
    <property type="entry name" value="Rieske [2Fe-2S] iron-sulphur domain"/>
    <property type="match status" value="1"/>
</dbReference>
<dbReference type="InterPro" id="IPR036922">
    <property type="entry name" value="Rieske_2Fe-2S_sf"/>
</dbReference>
<accession>S3NLL1</accession>
<keyword evidence="2" id="KW-0479">Metal-binding</keyword>
<dbReference type="Pfam" id="PF00355">
    <property type="entry name" value="Rieske"/>
    <property type="match status" value="1"/>
</dbReference>
<keyword evidence="1" id="KW-0001">2Fe-2S</keyword>
<dbReference type="SUPFAM" id="SSF50022">
    <property type="entry name" value="ISP domain"/>
    <property type="match status" value="1"/>
</dbReference>
<evidence type="ECO:0000256" key="6">
    <source>
        <dbReference type="ARBA" id="ARBA00038001"/>
    </source>
</evidence>